<organism evidence="2 3">
    <name type="scientific">Xylanibacter caecicola</name>
    <dbReference type="NCBI Taxonomy" id="2736294"/>
    <lineage>
        <taxon>Bacteria</taxon>
        <taxon>Pseudomonadati</taxon>
        <taxon>Bacteroidota</taxon>
        <taxon>Bacteroidia</taxon>
        <taxon>Bacteroidales</taxon>
        <taxon>Prevotellaceae</taxon>
        <taxon>Xylanibacter</taxon>
    </lineage>
</organism>
<dbReference type="Proteomes" id="UP000820977">
    <property type="component" value="Unassembled WGS sequence"/>
</dbReference>
<dbReference type="EMBL" id="JABKKJ010000021">
    <property type="protein sequence ID" value="NPE25905.1"/>
    <property type="molecule type" value="Genomic_DNA"/>
</dbReference>
<keyword evidence="1" id="KW-0732">Signal</keyword>
<feature type="signal peptide" evidence="1">
    <location>
        <begin position="1"/>
        <end position="24"/>
    </location>
</feature>
<reference evidence="2 3" key="1">
    <citation type="submission" date="2020-05" db="EMBL/GenBank/DDBJ databases">
        <title>Distinct polysaccharide utilization as determinants for interspecies competition between intestinal Prevotella spp.</title>
        <authorList>
            <person name="Galvez E.J.C."/>
            <person name="Iljazovic A."/>
            <person name="Strowig T."/>
        </authorList>
    </citation>
    <scope>NUCLEOTIDE SEQUENCE [LARGE SCALE GENOMIC DNA]</scope>
    <source>
        <strain evidence="2 3">PCHR</strain>
    </source>
</reference>
<feature type="chain" id="PRO_5046639720" description="PKD domain-containing protein" evidence="1">
    <location>
        <begin position="25"/>
        <end position="330"/>
    </location>
</feature>
<gene>
    <name evidence="2" type="ORF">HPS54_10315</name>
</gene>
<evidence type="ECO:0000313" key="3">
    <source>
        <dbReference type="Proteomes" id="UP000820977"/>
    </source>
</evidence>
<dbReference type="PROSITE" id="PS51257">
    <property type="entry name" value="PROKAR_LIPOPROTEIN"/>
    <property type="match status" value="1"/>
</dbReference>
<accession>A0ABX2B6R0</accession>
<evidence type="ECO:0008006" key="4">
    <source>
        <dbReference type="Google" id="ProtNLM"/>
    </source>
</evidence>
<comment type="caution">
    <text evidence="2">The sequence shown here is derived from an EMBL/GenBank/DDBJ whole genome shotgun (WGS) entry which is preliminary data.</text>
</comment>
<keyword evidence="3" id="KW-1185">Reference proteome</keyword>
<dbReference type="RefSeq" id="WP_172345369.1">
    <property type="nucleotide sequence ID" value="NZ_CASYYZ010000013.1"/>
</dbReference>
<name>A0ABX2B6R0_9BACT</name>
<sequence>MKTNISIKSLCRTLLMLMSVMVFTACSSDDDPIFTATENDSPRILNTDIPEWSNGEPGTLLTINRDAKFNFSVIATPVDYTTVSWLLDGEKIAEGNTIDQFVLAGNYLLKIVATTTKGKETSRTTRLVVLPCEGDPTLGNNEKERWLAPGAEAAIHGSNLEKVASVSMGGYECSQVSVVGDVLRFVVPSDAALGDYRLVLKDAEGNSYGGGKITVTTDPYPVKEETIWEGSFNVTWGTPFDEMKTTMINYCKDGTILRAYVSGNGQGTATTAWWNNILTGKSDPERGDIMISGDQMLEYVMTDFSIELMKQQDGFLFVGDGYTLKRITVE</sequence>
<proteinExistence type="predicted"/>
<protein>
    <recommendedName>
        <fullName evidence="4">PKD domain-containing protein</fullName>
    </recommendedName>
</protein>
<evidence type="ECO:0000256" key="1">
    <source>
        <dbReference type="SAM" id="SignalP"/>
    </source>
</evidence>
<evidence type="ECO:0000313" key="2">
    <source>
        <dbReference type="EMBL" id="NPE25905.1"/>
    </source>
</evidence>